<dbReference type="InterPro" id="IPR029016">
    <property type="entry name" value="GAF-like_dom_sf"/>
</dbReference>
<keyword evidence="2" id="KW-0238">DNA-binding</keyword>
<keyword evidence="3" id="KW-0804">Transcription</keyword>
<dbReference type="SUPFAM" id="SSF46785">
    <property type="entry name" value="Winged helix' DNA-binding domain"/>
    <property type="match status" value="1"/>
</dbReference>
<keyword evidence="7" id="KW-1185">Reference proteome</keyword>
<evidence type="ECO:0000256" key="1">
    <source>
        <dbReference type="ARBA" id="ARBA00023015"/>
    </source>
</evidence>
<dbReference type="PANTHER" id="PTHR30136:SF39">
    <property type="entry name" value="TRANSCRIPTIONAL REGULATORY PROTEIN"/>
    <property type="match status" value="1"/>
</dbReference>
<evidence type="ECO:0000256" key="2">
    <source>
        <dbReference type="ARBA" id="ARBA00023125"/>
    </source>
</evidence>
<dbReference type="SUPFAM" id="SSF55781">
    <property type="entry name" value="GAF domain-like"/>
    <property type="match status" value="1"/>
</dbReference>
<dbReference type="Proteomes" id="UP001141259">
    <property type="component" value="Unassembled WGS sequence"/>
</dbReference>
<dbReference type="Gene3D" id="3.30.450.40">
    <property type="match status" value="1"/>
</dbReference>
<dbReference type="InterPro" id="IPR050707">
    <property type="entry name" value="HTH_MetabolicPath_Reg"/>
</dbReference>
<proteinExistence type="predicted"/>
<dbReference type="InterPro" id="IPR036388">
    <property type="entry name" value="WH-like_DNA-bd_sf"/>
</dbReference>
<evidence type="ECO:0000313" key="6">
    <source>
        <dbReference type="EMBL" id="MCS7475382.1"/>
    </source>
</evidence>
<dbReference type="InterPro" id="IPR014757">
    <property type="entry name" value="Tscrpt_reg_IclR_C"/>
</dbReference>
<sequence length="275" mass="29255">MNESDDRSTTWTSTPSGAQSAGRVLHVLRLLATNGGATEYGCGLGDLVRACGLAKPTVHRLLGALVASGFAEQDPRTSRYRLGAEAQLVGALAARRTSIQRIAQPLLADLAARTRETVLLTVRREHECLCLHREDGLGQIRTYVLAVGDTHPMGVNAGGLALLAAEDDETVAASLDRDADRIATDYPLLDRARILDMIAATRRQGWAFNDGRVCPGAWGVAVVVGDSAAAITVAGVEQRMRADRRREIAGMLHTTAKALERLLRGSGRVAVGDTA</sequence>
<keyword evidence="1" id="KW-0805">Transcription regulation</keyword>
<feature type="domain" description="IclR-ED" evidence="5">
    <location>
        <begin position="85"/>
        <end position="265"/>
    </location>
</feature>
<dbReference type="EMBL" id="JANYMP010000001">
    <property type="protein sequence ID" value="MCS7475382.1"/>
    <property type="molecule type" value="Genomic_DNA"/>
</dbReference>
<dbReference type="PROSITE" id="PS51078">
    <property type="entry name" value="ICLR_ED"/>
    <property type="match status" value="1"/>
</dbReference>
<dbReference type="RefSeq" id="WP_259620902.1">
    <property type="nucleotide sequence ID" value="NZ_JANYMP010000001.1"/>
</dbReference>
<reference evidence="6" key="1">
    <citation type="submission" date="2022-08" db="EMBL/GenBank/DDBJ databases">
        <authorList>
            <person name="Tistechok S."/>
            <person name="Samborskyy M."/>
            <person name="Roman I."/>
        </authorList>
    </citation>
    <scope>NUCLEOTIDE SEQUENCE</scope>
    <source>
        <strain evidence="6">DSM 103496</strain>
    </source>
</reference>
<protein>
    <submittedName>
        <fullName evidence="6">IclR family transcriptional regulator</fullName>
    </submittedName>
</protein>
<dbReference type="GO" id="GO:0003700">
    <property type="term" value="F:DNA-binding transcription factor activity"/>
    <property type="evidence" value="ECO:0007669"/>
    <property type="project" value="TreeGrafter"/>
</dbReference>
<dbReference type="PROSITE" id="PS51077">
    <property type="entry name" value="HTH_ICLR"/>
    <property type="match status" value="1"/>
</dbReference>
<gene>
    <name evidence="6" type="ORF">NZH93_00830</name>
</gene>
<dbReference type="InterPro" id="IPR036390">
    <property type="entry name" value="WH_DNA-bd_sf"/>
</dbReference>
<feature type="domain" description="HTH iclR-type" evidence="4">
    <location>
        <begin position="18"/>
        <end position="84"/>
    </location>
</feature>
<dbReference type="SMART" id="SM00346">
    <property type="entry name" value="HTH_ICLR"/>
    <property type="match status" value="1"/>
</dbReference>
<accession>A0A9X3ACS4</accession>
<organism evidence="6 7">
    <name type="scientific">Umezawaea endophytica</name>
    <dbReference type="NCBI Taxonomy" id="1654476"/>
    <lineage>
        <taxon>Bacteria</taxon>
        <taxon>Bacillati</taxon>
        <taxon>Actinomycetota</taxon>
        <taxon>Actinomycetes</taxon>
        <taxon>Pseudonocardiales</taxon>
        <taxon>Pseudonocardiaceae</taxon>
        <taxon>Umezawaea</taxon>
    </lineage>
</organism>
<comment type="caution">
    <text evidence="6">The sequence shown here is derived from an EMBL/GenBank/DDBJ whole genome shotgun (WGS) entry which is preliminary data.</text>
</comment>
<evidence type="ECO:0000313" key="7">
    <source>
        <dbReference type="Proteomes" id="UP001141259"/>
    </source>
</evidence>
<dbReference type="GO" id="GO:0045892">
    <property type="term" value="P:negative regulation of DNA-templated transcription"/>
    <property type="evidence" value="ECO:0007669"/>
    <property type="project" value="TreeGrafter"/>
</dbReference>
<dbReference type="GO" id="GO:0003677">
    <property type="term" value="F:DNA binding"/>
    <property type="evidence" value="ECO:0007669"/>
    <property type="project" value="UniProtKB-KW"/>
</dbReference>
<name>A0A9X3ACS4_9PSEU</name>
<dbReference type="Pfam" id="PF09339">
    <property type="entry name" value="HTH_IclR"/>
    <property type="match status" value="1"/>
</dbReference>
<evidence type="ECO:0000259" key="5">
    <source>
        <dbReference type="PROSITE" id="PS51078"/>
    </source>
</evidence>
<dbReference type="InterPro" id="IPR005471">
    <property type="entry name" value="Tscrpt_reg_IclR_N"/>
</dbReference>
<evidence type="ECO:0000256" key="3">
    <source>
        <dbReference type="ARBA" id="ARBA00023163"/>
    </source>
</evidence>
<dbReference type="Gene3D" id="1.10.10.10">
    <property type="entry name" value="Winged helix-like DNA-binding domain superfamily/Winged helix DNA-binding domain"/>
    <property type="match status" value="1"/>
</dbReference>
<dbReference type="Pfam" id="PF01614">
    <property type="entry name" value="IclR_C"/>
    <property type="match status" value="1"/>
</dbReference>
<dbReference type="AlphaFoldDB" id="A0A9X3ACS4"/>
<dbReference type="PANTHER" id="PTHR30136">
    <property type="entry name" value="HELIX-TURN-HELIX TRANSCRIPTIONAL REGULATOR, ICLR FAMILY"/>
    <property type="match status" value="1"/>
</dbReference>
<evidence type="ECO:0000259" key="4">
    <source>
        <dbReference type="PROSITE" id="PS51077"/>
    </source>
</evidence>